<gene>
    <name evidence="2" type="ORF">QCA50_002288</name>
</gene>
<protein>
    <recommendedName>
        <fullName evidence="1">Non-haem dioxygenase N-terminal domain-containing protein</fullName>
    </recommendedName>
</protein>
<evidence type="ECO:0000313" key="3">
    <source>
        <dbReference type="Proteomes" id="UP001385951"/>
    </source>
</evidence>
<feature type="domain" description="Non-haem dioxygenase N-terminal" evidence="1">
    <location>
        <begin position="12"/>
        <end position="85"/>
    </location>
</feature>
<evidence type="ECO:0000313" key="2">
    <source>
        <dbReference type="EMBL" id="KAK7695098.1"/>
    </source>
</evidence>
<dbReference type="InterPro" id="IPR026992">
    <property type="entry name" value="DIOX_N"/>
</dbReference>
<dbReference type="EMBL" id="JASBNA010000002">
    <property type="protein sequence ID" value="KAK7695098.1"/>
    <property type="molecule type" value="Genomic_DNA"/>
</dbReference>
<dbReference type="Pfam" id="PF14226">
    <property type="entry name" value="DIOX_N"/>
    <property type="match status" value="1"/>
</dbReference>
<dbReference type="Gene3D" id="2.60.120.330">
    <property type="entry name" value="B-lactam Antibiotic, Isopenicillin N Synthase, Chain"/>
    <property type="match status" value="1"/>
</dbReference>
<name>A0AAW0GN91_9APHY</name>
<dbReference type="AlphaFoldDB" id="A0AAW0GN91"/>
<dbReference type="SUPFAM" id="SSF51197">
    <property type="entry name" value="Clavaminate synthase-like"/>
    <property type="match status" value="1"/>
</dbReference>
<organism evidence="2 3">
    <name type="scientific">Cerrena zonata</name>
    <dbReference type="NCBI Taxonomy" id="2478898"/>
    <lineage>
        <taxon>Eukaryota</taxon>
        <taxon>Fungi</taxon>
        <taxon>Dikarya</taxon>
        <taxon>Basidiomycota</taxon>
        <taxon>Agaricomycotina</taxon>
        <taxon>Agaricomycetes</taxon>
        <taxon>Polyporales</taxon>
        <taxon>Cerrenaceae</taxon>
        <taxon>Cerrena</taxon>
    </lineage>
</organism>
<sequence length="183" mass="20679">MRLRSFGRLRLSLGFWYLANHGIDEVDAMFDVYADTLDLPLEEKMRYEQGDSGNSYGYKARGKIVTDKNGTLDTSEFFNVAQNDAFSWPKTSYRTYPATINEHMDDVVTPFVKNSFNVCKAFLKIFEKRLGLPEGELLNRHSPSQLNGGEARCVRTPAHADRAGIGAHTDFGSLVCILVFVLW</sequence>
<proteinExistence type="predicted"/>
<comment type="caution">
    <text evidence="2">The sequence shown here is derived from an EMBL/GenBank/DDBJ whole genome shotgun (WGS) entry which is preliminary data.</text>
</comment>
<dbReference type="InterPro" id="IPR027443">
    <property type="entry name" value="IPNS-like_sf"/>
</dbReference>
<reference evidence="2 3" key="1">
    <citation type="submission" date="2022-09" db="EMBL/GenBank/DDBJ databases">
        <authorList>
            <person name="Palmer J.M."/>
        </authorList>
    </citation>
    <scope>NUCLEOTIDE SEQUENCE [LARGE SCALE GENOMIC DNA]</scope>
    <source>
        <strain evidence="2 3">DSM 7382</strain>
    </source>
</reference>
<evidence type="ECO:0000259" key="1">
    <source>
        <dbReference type="Pfam" id="PF14226"/>
    </source>
</evidence>
<dbReference type="Proteomes" id="UP001385951">
    <property type="component" value="Unassembled WGS sequence"/>
</dbReference>
<accession>A0AAW0GN91</accession>
<keyword evidence="3" id="KW-1185">Reference proteome</keyword>